<organism evidence="2">
    <name type="scientific">Salmonella enterica</name>
    <name type="common">Salmonella choleraesuis</name>
    <dbReference type="NCBI Taxonomy" id="28901"/>
    <lineage>
        <taxon>Bacteria</taxon>
        <taxon>Pseudomonadati</taxon>
        <taxon>Pseudomonadota</taxon>
        <taxon>Gammaproteobacteria</taxon>
        <taxon>Enterobacterales</taxon>
        <taxon>Enterobacteriaceae</taxon>
        <taxon>Salmonella</taxon>
    </lineage>
</organism>
<reference evidence="2" key="1">
    <citation type="submission" date="2016-09" db="EMBL/GenBank/DDBJ databases">
        <title>Whole Genome Sequencing of Salmonella enterica subsp. enterica serovar Nottingham.</title>
        <authorList>
            <person name="Zheng J."/>
            <person name="Wang H."/>
        </authorList>
    </citation>
    <scope>NUCLEOTIDE SEQUENCE [LARGE SCALE GENOMIC DNA]</scope>
    <source>
        <strain evidence="2">CFSAN055411</strain>
    </source>
</reference>
<feature type="domain" description="Bacteriophage Mu GpT" evidence="1">
    <location>
        <begin position="11"/>
        <end position="312"/>
    </location>
</feature>
<dbReference type="Proteomes" id="UP000852880">
    <property type="component" value="Unassembled WGS sequence"/>
</dbReference>
<comment type="caution">
    <text evidence="2">The sequence shown here is derived from an EMBL/GenBank/DDBJ whole genome shotgun (WGS) entry which is preliminary data.</text>
</comment>
<evidence type="ECO:0000259" key="1">
    <source>
        <dbReference type="Pfam" id="PF10124"/>
    </source>
</evidence>
<name>A0A3F3IS20_SALER</name>
<accession>A0A3F3IS20</accession>
<dbReference type="RefSeq" id="WP_069721183.1">
    <property type="nucleotide sequence ID" value="NZ_MJEL01000009.1"/>
</dbReference>
<proteinExistence type="predicted"/>
<dbReference type="EMBL" id="MJEL01000009">
    <property type="protein sequence ID" value="OEH98417.1"/>
    <property type="molecule type" value="Genomic_DNA"/>
</dbReference>
<dbReference type="Pfam" id="PF10124">
    <property type="entry name" value="Mu-like_gpT"/>
    <property type="match status" value="1"/>
</dbReference>
<protein>
    <submittedName>
        <fullName evidence="2">Head protein</fullName>
    </submittedName>
</protein>
<gene>
    <name evidence="2" type="ORF">BH006_17295</name>
</gene>
<dbReference type="AlphaFoldDB" id="A0A3F3IS20"/>
<sequence length="312" mass="34391">MPTPITPAIIASLMTGFRADFKGGISDAPSQYKKIAMTVPSVSKSNTYGWLGKFPQFREWVGSRVVQQMAAHGYAIVNKTWEDTVSISRDDFEDDAVGIYAPMFEEMGRACGVFPDELVFKALTDGIKTACFDGQNFFDAEHPVYPSVDGTGTPEKVPNLFISKDASGAAYTGPTWYLLDCSRSVKPLIFQLRRKPELVCQNNPAEGRTFTDNEVVFGASMRNNVGYGFWQMAYAMQAELNADTLWQAWQAMRAFTGDGGKKLAIRPTTLVVPTALEKVATQLLERELSSDGKNTVTNELKGKLDLVVGDYL</sequence>
<evidence type="ECO:0000313" key="2">
    <source>
        <dbReference type="EMBL" id="OEH98417.1"/>
    </source>
</evidence>
<dbReference type="InterPro" id="IPR018774">
    <property type="entry name" value="Phage_Mu_GpT"/>
</dbReference>